<proteinExistence type="predicted"/>
<name>A0A0A9CET8_ARUDO</name>
<reference evidence="1" key="2">
    <citation type="journal article" date="2015" name="Data Brief">
        <title>Shoot transcriptome of the giant reed, Arundo donax.</title>
        <authorList>
            <person name="Barrero R.A."/>
            <person name="Guerrero F.D."/>
            <person name="Moolhuijzen P."/>
            <person name="Goolsby J.A."/>
            <person name="Tidwell J."/>
            <person name="Bellgard S.E."/>
            <person name="Bellgard M.I."/>
        </authorList>
    </citation>
    <scope>NUCLEOTIDE SEQUENCE</scope>
    <source>
        <tissue evidence="1">Shoot tissue taken approximately 20 cm above the soil surface</tissue>
    </source>
</reference>
<dbReference type="EMBL" id="GBRH01225985">
    <property type="protein sequence ID" value="JAD71910.1"/>
    <property type="molecule type" value="Transcribed_RNA"/>
</dbReference>
<protein>
    <submittedName>
        <fullName evidence="1">Uncharacterized protein</fullName>
    </submittedName>
</protein>
<sequence length="71" mass="8316">MITLGFHILELGKHRIHRVIDRSHCQVPIHLKCVIILIIMSYNVPFRRSINFSSKPSPIFLSEQFRTLLCT</sequence>
<organism evidence="1">
    <name type="scientific">Arundo donax</name>
    <name type="common">Giant reed</name>
    <name type="synonym">Donax arundinaceus</name>
    <dbReference type="NCBI Taxonomy" id="35708"/>
    <lineage>
        <taxon>Eukaryota</taxon>
        <taxon>Viridiplantae</taxon>
        <taxon>Streptophyta</taxon>
        <taxon>Embryophyta</taxon>
        <taxon>Tracheophyta</taxon>
        <taxon>Spermatophyta</taxon>
        <taxon>Magnoliopsida</taxon>
        <taxon>Liliopsida</taxon>
        <taxon>Poales</taxon>
        <taxon>Poaceae</taxon>
        <taxon>PACMAD clade</taxon>
        <taxon>Arundinoideae</taxon>
        <taxon>Arundineae</taxon>
        <taxon>Arundo</taxon>
    </lineage>
</organism>
<reference evidence="1" key="1">
    <citation type="submission" date="2014-09" db="EMBL/GenBank/DDBJ databases">
        <authorList>
            <person name="Magalhaes I.L.F."/>
            <person name="Oliveira U."/>
            <person name="Santos F.R."/>
            <person name="Vidigal T.H.D.A."/>
            <person name="Brescovit A.D."/>
            <person name="Santos A.J."/>
        </authorList>
    </citation>
    <scope>NUCLEOTIDE SEQUENCE</scope>
    <source>
        <tissue evidence="1">Shoot tissue taken approximately 20 cm above the soil surface</tissue>
    </source>
</reference>
<dbReference type="AlphaFoldDB" id="A0A0A9CET8"/>
<accession>A0A0A9CET8</accession>
<evidence type="ECO:0000313" key="1">
    <source>
        <dbReference type="EMBL" id="JAD71910.1"/>
    </source>
</evidence>